<dbReference type="EMBL" id="CAJPDS010000108">
    <property type="protein sequence ID" value="CAF9938063.1"/>
    <property type="molecule type" value="Genomic_DNA"/>
</dbReference>
<dbReference type="GO" id="GO:0005524">
    <property type="term" value="F:ATP binding"/>
    <property type="evidence" value="ECO:0007669"/>
    <property type="project" value="InterPro"/>
</dbReference>
<organism evidence="5 6">
    <name type="scientific">Heterodermia speciosa</name>
    <dbReference type="NCBI Taxonomy" id="116794"/>
    <lineage>
        <taxon>Eukaryota</taxon>
        <taxon>Fungi</taxon>
        <taxon>Dikarya</taxon>
        <taxon>Ascomycota</taxon>
        <taxon>Pezizomycotina</taxon>
        <taxon>Lecanoromycetes</taxon>
        <taxon>OSLEUM clade</taxon>
        <taxon>Lecanoromycetidae</taxon>
        <taxon>Caliciales</taxon>
        <taxon>Physciaceae</taxon>
        <taxon>Heterodermia</taxon>
    </lineage>
</organism>
<dbReference type="InterPro" id="IPR027417">
    <property type="entry name" value="P-loop_NTPase"/>
</dbReference>
<evidence type="ECO:0000313" key="5">
    <source>
        <dbReference type="EMBL" id="CAF9938063.1"/>
    </source>
</evidence>
<dbReference type="Pfam" id="PF00406">
    <property type="entry name" value="ADK"/>
    <property type="match status" value="1"/>
</dbReference>
<name>A0A8H3IY88_9LECA</name>
<dbReference type="OrthoDB" id="442176at2759"/>
<keyword evidence="6" id="KW-1185">Reference proteome</keyword>
<evidence type="ECO:0008006" key="7">
    <source>
        <dbReference type="Google" id="ProtNLM"/>
    </source>
</evidence>
<evidence type="ECO:0000256" key="2">
    <source>
        <dbReference type="ARBA" id="ARBA00022741"/>
    </source>
</evidence>
<evidence type="ECO:0000256" key="3">
    <source>
        <dbReference type="ARBA" id="ARBA00022777"/>
    </source>
</evidence>
<keyword evidence="3 4" id="KW-0418">Kinase</keyword>
<accession>A0A8H3IY88</accession>
<dbReference type="Gene3D" id="3.40.50.300">
    <property type="entry name" value="P-loop containing nucleotide triphosphate hydrolases"/>
    <property type="match status" value="1"/>
</dbReference>
<sequence>MATAEITKALSEAAAAEHTKATQKARIICVIGGPAVGKGTHCTSLAQHFPPLIHLSIGALLRAEATTSSAEDAAAIQGPMTSGGLVQTERVQAVLEKHLLKHIARGKHYFLLDGFPRSLDQARAFESRGWDVEAVLHFHASEEVMRARMLKRARDEHRTDDTVETHAKRLAEFDELLPAIIDYYGKSCVYKVDCDRDFDVVYQELPDLVKKIFLPQYDPAEWFAKNRS</sequence>
<dbReference type="GO" id="GO:0019205">
    <property type="term" value="F:nucleobase-containing compound kinase activity"/>
    <property type="evidence" value="ECO:0007669"/>
    <property type="project" value="InterPro"/>
</dbReference>
<dbReference type="Proteomes" id="UP000664521">
    <property type="component" value="Unassembled WGS sequence"/>
</dbReference>
<dbReference type="InterPro" id="IPR000850">
    <property type="entry name" value="Adenylat/UMP-CMP_kin"/>
</dbReference>
<evidence type="ECO:0000256" key="4">
    <source>
        <dbReference type="RuleBase" id="RU003330"/>
    </source>
</evidence>
<dbReference type="PANTHER" id="PTHR23359">
    <property type="entry name" value="NUCLEOTIDE KINASE"/>
    <property type="match status" value="1"/>
</dbReference>
<dbReference type="SUPFAM" id="SSF52540">
    <property type="entry name" value="P-loop containing nucleoside triphosphate hydrolases"/>
    <property type="match status" value="1"/>
</dbReference>
<protein>
    <recommendedName>
        <fullName evidence="7">Adenylate kinase</fullName>
    </recommendedName>
</protein>
<keyword evidence="1 4" id="KW-0808">Transferase</keyword>
<comment type="caution">
    <text evidence="5">The sequence shown here is derived from an EMBL/GenBank/DDBJ whole genome shotgun (WGS) entry which is preliminary data.</text>
</comment>
<dbReference type="AlphaFoldDB" id="A0A8H3IY88"/>
<dbReference type="PRINTS" id="PR00094">
    <property type="entry name" value="ADENYLTKNASE"/>
</dbReference>
<evidence type="ECO:0000313" key="6">
    <source>
        <dbReference type="Proteomes" id="UP000664521"/>
    </source>
</evidence>
<gene>
    <name evidence="5" type="ORF">HETSPECPRED_000756</name>
</gene>
<proteinExistence type="inferred from homology"/>
<dbReference type="HAMAP" id="MF_00235">
    <property type="entry name" value="Adenylate_kinase_Adk"/>
    <property type="match status" value="1"/>
</dbReference>
<dbReference type="PROSITE" id="PS00113">
    <property type="entry name" value="ADENYLATE_KINASE"/>
    <property type="match status" value="1"/>
</dbReference>
<dbReference type="InterPro" id="IPR033690">
    <property type="entry name" value="Adenylat_kinase_CS"/>
</dbReference>
<reference evidence="5" key="1">
    <citation type="submission" date="2021-03" db="EMBL/GenBank/DDBJ databases">
        <authorList>
            <person name="Tagirdzhanova G."/>
        </authorList>
    </citation>
    <scope>NUCLEOTIDE SEQUENCE</scope>
</reference>
<keyword evidence="2" id="KW-0547">Nucleotide-binding</keyword>
<evidence type="ECO:0000256" key="1">
    <source>
        <dbReference type="ARBA" id="ARBA00022679"/>
    </source>
</evidence>
<comment type="similarity">
    <text evidence="4">Belongs to the adenylate kinase family.</text>
</comment>
<dbReference type="CDD" id="cd01428">
    <property type="entry name" value="ADK"/>
    <property type="match status" value="1"/>
</dbReference>
<dbReference type="GO" id="GO:0006139">
    <property type="term" value="P:nucleobase-containing compound metabolic process"/>
    <property type="evidence" value="ECO:0007669"/>
    <property type="project" value="InterPro"/>
</dbReference>